<dbReference type="SUPFAM" id="SSF51735">
    <property type="entry name" value="NAD(P)-binding Rossmann-fold domains"/>
    <property type="match status" value="1"/>
</dbReference>
<evidence type="ECO:0000259" key="1">
    <source>
        <dbReference type="Pfam" id="PF13460"/>
    </source>
</evidence>
<feature type="domain" description="NAD(P)-binding" evidence="1">
    <location>
        <begin position="7"/>
        <end position="186"/>
    </location>
</feature>
<dbReference type="PANTHER" id="PTHR15020:SF50">
    <property type="entry name" value="UPF0659 PROTEIN YMR090W"/>
    <property type="match status" value="1"/>
</dbReference>
<dbReference type="KEGG" id="axe:P40_06135"/>
<dbReference type="Pfam" id="PF13460">
    <property type="entry name" value="NAD_binding_10"/>
    <property type="match status" value="1"/>
</dbReference>
<dbReference type="GeneID" id="94685989"/>
<dbReference type="Proteomes" id="UP001107961">
    <property type="component" value="Unassembled WGS sequence"/>
</dbReference>
<dbReference type="PANTHER" id="PTHR15020">
    <property type="entry name" value="FLAVIN REDUCTASE-RELATED"/>
    <property type="match status" value="1"/>
</dbReference>
<name>A0A9Q3ZF15_9GAMM</name>
<sequence>MTILVVGANGQIGRQFCQLAQDAAVPFRAMVRSTEQQAWFRERGMDTVLADLEGDLDHAFDGCDQVLFTAGSGPHTGADKTLLIDLHGAMRVADLAKSKGLSRYIMVSALRADDPLRAPEKLRPYMAAKKAADDYLKNRGVPYVILKPGRLTDDAATGRVATSVEEAGDNVVSRANVAVALLYLVRTRSLVNREFGLLDGTKTPEEALV</sequence>
<evidence type="ECO:0000313" key="2">
    <source>
        <dbReference type="EMBL" id="MCE7509056.1"/>
    </source>
</evidence>
<dbReference type="AlphaFoldDB" id="A0A9Q3ZF15"/>
<organism evidence="2 3">
    <name type="scientific">Alloalcanivorax xenomutans</name>
    <dbReference type="NCBI Taxonomy" id="1094342"/>
    <lineage>
        <taxon>Bacteria</taxon>
        <taxon>Pseudomonadati</taxon>
        <taxon>Pseudomonadota</taxon>
        <taxon>Gammaproteobacteria</taxon>
        <taxon>Oceanospirillales</taxon>
        <taxon>Alcanivoracaceae</taxon>
        <taxon>Alloalcanivorax</taxon>
    </lineage>
</organism>
<comment type="caution">
    <text evidence="2">The sequence shown here is derived from an EMBL/GenBank/DDBJ whole genome shotgun (WGS) entry which is preliminary data.</text>
</comment>
<dbReference type="Gene3D" id="3.40.50.720">
    <property type="entry name" value="NAD(P)-binding Rossmann-like Domain"/>
    <property type="match status" value="1"/>
</dbReference>
<dbReference type="EMBL" id="JAJVKT010000011">
    <property type="protein sequence ID" value="MCE7509056.1"/>
    <property type="molecule type" value="Genomic_DNA"/>
</dbReference>
<keyword evidence="3" id="KW-1185">Reference proteome</keyword>
<proteinExistence type="predicted"/>
<dbReference type="InterPro" id="IPR036291">
    <property type="entry name" value="NAD(P)-bd_dom_sf"/>
</dbReference>
<protein>
    <submittedName>
        <fullName evidence="2">SDR family oxidoreductase</fullName>
    </submittedName>
</protein>
<dbReference type="InterPro" id="IPR016040">
    <property type="entry name" value="NAD(P)-bd_dom"/>
</dbReference>
<dbReference type="RefSeq" id="WP_022995413.1">
    <property type="nucleotide sequence ID" value="NZ_CBDDTQ010000001.1"/>
</dbReference>
<gene>
    <name evidence="2" type="ORF">LZG35_10460</name>
</gene>
<dbReference type="CDD" id="cd05243">
    <property type="entry name" value="SDR_a5"/>
    <property type="match status" value="1"/>
</dbReference>
<evidence type="ECO:0000313" key="3">
    <source>
        <dbReference type="Proteomes" id="UP001107961"/>
    </source>
</evidence>
<reference evidence="2" key="1">
    <citation type="submission" date="2022-01" db="EMBL/GenBank/DDBJ databases">
        <authorList>
            <person name="Karlyshev A.V."/>
            <person name="Jaspars M."/>
        </authorList>
    </citation>
    <scope>NUCLEOTIDE SEQUENCE</scope>
    <source>
        <strain evidence="2">AGSA3-2</strain>
    </source>
</reference>
<accession>A0A9Q3ZF15</accession>